<protein>
    <submittedName>
        <fullName evidence="2">Uncharacterized protein</fullName>
    </submittedName>
</protein>
<dbReference type="Proteomes" id="UP000019109">
    <property type="component" value="Unassembled WGS sequence"/>
</dbReference>
<sequence length="64" mass="6208">MSRRGSGLNTGPVGKPGGYSDRSKGAGANRGGGSGRSYGSVGVMVAMADIRPADAAGLPVVQST</sequence>
<evidence type="ECO:0000256" key="1">
    <source>
        <dbReference type="SAM" id="MobiDB-lite"/>
    </source>
</evidence>
<dbReference type="AlphaFoldDB" id="W4VA30"/>
<evidence type="ECO:0000313" key="2">
    <source>
        <dbReference type="EMBL" id="GAE89673.1"/>
    </source>
</evidence>
<gene>
    <name evidence="2" type="ORF">JCM21531_3221</name>
</gene>
<proteinExistence type="predicted"/>
<organism evidence="2 3">
    <name type="scientific">Acetivibrio straminisolvens JCM 21531</name>
    <dbReference type="NCBI Taxonomy" id="1294263"/>
    <lineage>
        <taxon>Bacteria</taxon>
        <taxon>Bacillati</taxon>
        <taxon>Bacillota</taxon>
        <taxon>Clostridia</taxon>
        <taxon>Eubacteriales</taxon>
        <taxon>Oscillospiraceae</taxon>
        <taxon>Acetivibrio</taxon>
    </lineage>
</organism>
<feature type="region of interest" description="Disordered" evidence="1">
    <location>
        <begin position="1"/>
        <end position="38"/>
    </location>
</feature>
<dbReference type="EMBL" id="BAVR01000042">
    <property type="protein sequence ID" value="GAE89673.1"/>
    <property type="molecule type" value="Genomic_DNA"/>
</dbReference>
<evidence type="ECO:0000313" key="3">
    <source>
        <dbReference type="Proteomes" id="UP000019109"/>
    </source>
</evidence>
<dbReference type="STRING" id="1294263.JCM21531_3221"/>
<accession>W4VA30</accession>
<keyword evidence="3" id="KW-1185">Reference proteome</keyword>
<comment type="caution">
    <text evidence="2">The sequence shown here is derived from an EMBL/GenBank/DDBJ whole genome shotgun (WGS) entry which is preliminary data.</text>
</comment>
<name>W4VA30_9FIRM</name>
<reference evidence="2" key="1">
    <citation type="journal article" date="2014" name="Genome Announc.">
        <title>Draft Genome Sequence of Clostridium straminisolvens Strain JCM 21531T, Isolated from a Cellulose-Degrading Bacterial Community.</title>
        <authorList>
            <person name="Yuki M."/>
            <person name="Oshima K."/>
            <person name="Suda W."/>
            <person name="Sakamoto M."/>
            <person name="Kitamura K."/>
            <person name="Iida T."/>
            <person name="Hattori M."/>
            <person name="Ohkuma M."/>
        </authorList>
    </citation>
    <scope>NUCLEOTIDE SEQUENCE [LARGE SCALE GENOMIC DNA]</scope>
    <source>
        <strain evidence="2">JCM 21531</strain>
    </source>
</reference>